<feature type="non-terminal residue" evidence="1">
    <location>
        <position position="230"/>
    </location>
</feature>
<organism evidence="1 2">
    <name type="scientific">Pluteus cervinus</name>
    <dbReference type="NCBI Taxonomy" id="181527"/>
    <lineage>
        <taxon>Eukaryota</taxon>
        <taxon>Fungi</taxon>
        <taxon>Dikarya</taxon>
        <taxon>Basidiomycota</taxon>
        <taxon>Agaricomycotina</taxon>
        <taxon>Agaricomycetes</taxon>
        <taxon>Agaricomycetidae</taxon>
        <taxon>Agaricales</taxon>
        <taxon>Pluteineae</taxon>
        <taxon>Pluteaceae</taxon>
        <taxon>Pluteus</taxon>
    </lineage>
</organism>
<accession>A0ACD3A8D6</accession>
<reference evidence="1 2" key="1">
    <citation type="journal article" date="2019" name="Nat. Ecol. Evol.">
        <title>Megaphylogeny resolves global patterns of mushroom evolution.</title>
        <authorList>
            <person name="Varga T."/>
            <person name="Krizsan K."/>
            <person name="Foldi C."/>
            <person name="Dima B."/>
            <person name="Sanchez-Garcia M."/>
            <person name="Sanchez-Ramirez S."/>
            <person name="Szollosi G.J."/>
            <person name="Szarkandi J.G."/>
            <person name="Papp V."/>
            <person name="Albert L."/>
            <person name="Andreopoulos W."/>
            <person name="Angelini C."/>
            <person name="Antonin V."/>
            <person name="Barry K.W."/>
            <person name="Bougher N.L."/>
            <person name="Buchanan P."/>
            <person name="Buyck B."/>
            <person name="Bense V."/>
            <person name="Catcheside P."/>
            <person name="Chovatia M."/>
            <person name="Cooper J."/>
            <person name="Damon W."/>
            <person name="Desjardin D."/>
            <person name="Finy P."/>
            <person name="Geml J."/>
            <person name="Haridas S."/>
            <person name="Hughes K."/>
            <person name="Justo A."/>
            <person name="Karasinski D."/>
            <person name="Kautmanova I."/>
            <person name="Kiss B."/>
            <person name="Kocsube S."/>
            <person name="Kotiranta H."/>
            <person name="LaButti K.M."/>
            <person name="Lechner B.E."/>
            <person name="Liimatainen K."/>
            <person name="Lipzen A."/>
            <person name="Lukacs Z."/>
            <person name="Mihaltcheva S."/>
            <person name="Morgado L.N."/>
            <person name="Niskanen T."/>
            <person name="Noordeloos M.E."/>
            <person name="Ohm R.A."/>
            <person name="Ortiz-Santana B."/>
            <person name="Ovrebo C."/>
            <person name="Racz N."/>
            <person name="Riley R."/>
            <person name="Savchenko A."/>
            <person name="Shiryaev A."/>
            <person name="Soop K."/>
            <person name="Spirin V."/>
            <person name="Szebenyi C."/>
            <person name="Tomsovsky M."/>
            <person name="Tulloss R.E."/>
            <person name="Uehling J."/>
            <person name="Grigoriev I.V."/>
            <person name="Vagvolgyi C."/>
            <person name="Papp T."/>
            <person name="Martin F.M."/>
            <person name="Miettinen O."/>
            <person name="Hibbett D.S."/>
            <person name="Nagy L.G."/>
        </authorList>
    </citation>
    <scope>NUCLEOTIDE SEQUENCE [LARGE SCALE GENOMIC DNA]</scope>
    <source>
        <strain evidence="1 2">NL-1719</strain>
    </source>
</reference>
<evidence type="ECO:0000313" key="2">
    <source>
        <dbReference type="Proteomes" id="UP000308600"/>
    </source>
</evidence>
<dbReference type="Proteomes" id="UP000308600">
    <property type="component" value="Unassembled WGS sequence"/>
</dbReference>
<evidence type="ECO:0000313" key="1">
    <source>
        <dbReference type="EMBL" id="TFK62118.1"/>
    </source>
</evidence>
<dbReference type="EMBL" id="ML208604">
    <property type="protein sequence ID" value="TFK62118.1"/>
    <property type="molecule type" value="Genomic_DNA"/>
</dbReference>
<gene>
    <name evidence="1" type="ORF">BDN72DRAFT_849010</name>
</gene>
<keyword evidence="2" id="KW-1185">Reference proteome</keyword>
<sequence length="230" mass="25577">MTASLFMDLSTQSLTSLEIWNPGAEFIAGLVEGLGEELKVSLKELVIHGVNVDIVQQPAAQFTRAFQGLEKAHIALIPFTGRVESFLKFMAWFLGEKAGVPHSVSVPVTMDQSVHRHQVRELTLSEMHLYANTGRNLDLFRRLLLIGNIGGSLTTLRLRLRPPSSNYAKDIPLAAFNALPSSILELCPHVTHFHFLTWCPTPFLFTIPDRVVELGVRIAEDTNNSHRAQA</sequence>
<proteinExistence type="predicted"/>
<protein>
    <submittedName>
        <fullName evidence="1">Uncharacterized protein</fullName>
    </submittedName>
</protein>
<name>A0ACD3A8D6_9AGAR</name>